<feature type="compositionally biased region" description="Basic and acidic residues" evidence="1">
    <location>
        <begin position="26"/>
        <end position="50"/>
    </location>
</feature>
<keyword evidence="4" id="KW-1185">Reference proteome</keyword>
<evidence type="ECO:0000256" key="1">
    <source>
        <dbReference type="SAM" id="MobiDB-lite"/>
    </source>
</evidence>
<feature type="region of interest" description="Disordered" evidence="1">
    <location>
        <begin position="24"/>
        <end position="82"/>
    </location>
</feature>
<feature type="compositionally biased region" description="Basic and acidic residues" evidence="1">
    <location>
        <begin position="65"/>
        <end position="82"/>
    </location>
</feature>
<evidence type="ECO:0000313" key="3">
    <source>
        <dbReference type="EMBL" id="AQG79606.1"/>
    </source>
</evidence>
<dbReference type="AlphaFoldDB" id="A0A1P9WW49"/>
<feature type="chain" id="PRO_5012253244" evidence="2">
    <location>
        <begin position="21"/>
        <end position="82"/>
    </location>
</feature>
<dbReference type="STRING" id="1178516.AWR27_09880"/>
<dbReference type="OrthoDB" id="771256at2"/>
<dbReference type="PROSITE" id="PS51257">
    <property type="entry name" value="PROKAR_LIPOPROTEIN"/>
    <property type="match status" value="1"/>
</dbReference>
<feature type="signal peptide" evidence="2">
    <location>
        <begin position="1"/>
        <end position="20"/>
    </location>
</feature>
<accession>A0A1P9WW49</accession>
<dbReference type="EMBL" id="CP014263">
    <property type="protein sequence ID" value="AQG79606.1"/>
    <property type="molecule type" value="Genomic_DNA"/>
</dbReference>
<sequence>MKTTLFAFAFSSLLFLGCSGGSLKEAGTHTHDDGSVHADHVKGDTTKQEEFTVGSDTTAAKPHTHKDGEKHDHAHGDDHKHE</sequence>
<keyword evidence="2" id="KW-0732">Signal</keyword>
<proteinExistence type="predicted"/>
<dbReference type="KEGG" id="smon:AWR27_09880"/>
<name>A0A1P9WW49_9BACT</name>
<reference evidence="3 4" key="1">
    <citation type="submission" date="2016-01" db="EMBL/GenBank/DDBJ databases">
        <authorList>
            <person name="Oliw E.H."/>
        </authorList>
    </citation>
    <scope>NUCLEOTIDE SEQUENCE [LARGE SCALE GENOMIC DNA]</scope>
    <source>
        <strain evidence="3 4">DY10</strain>
    </source>
</reference>
<dbReference type="Proteomes" id="UP000187941">
    <property type="component" value="Chromosome"/>
</dbReference>
<organism evidence="3 4">
    <name type="scientific">Spirosoma montaniterrae</name>
    <dbReference type="NCBI Taxonomy" id="1178516"/>
    <lineage>
        <taxon>Bacteria</taxon>
        <taxon>Pseudomonadati</taxon>
        <taxon>Bacteroidota</taxon>
        <taxon>Cytophagia</taxon>
        <taxon>Cytophagales</taxon>
        <taxon>Cytophagaceae</taxon>
        <taxon>Spirosoma</taxon>
    </lineage>
</organism>
<protein>
    <submittedName>
        <fullName evidence="3">Uncharacterized protein</fullName>
    </submittedName>
</protein>
<gene>
    <name evidence="3" type="ORF">AWR27_09880</name>
</gene>
<dbReference type="RefSeq" id="WP_077131040.1">
    <property type="nucleotide sequence ID" value="NZ_CP014263.1"/>
</dbReference>
<evidence type="ECO:0000313" key="4">
    <source>
        <dbReference type="Proteomes" id="UP000187941"/>
    </source>
</evidence>
<evidence type="ECO:0000256" key="2">
    <source>
        <dbReference type="SAM" id="SignalP"/>
    </source>
</evidence>